<sequence length="506" mass="57547">MHPERPRFLLTAEEAYPEFERLVLDAREEVVISMRIFDPRTHLKSHAGREIGTTWSDLITHKMNEGVRFFILITDFDPVARPDLHKYSWDCLLEVRTAAAASDHPDRMEAQVHMHPARVSWGHRVMFYPLTRSKLRDACDELNVLPEAECAEALAEMPALRPLVTGRPPHYRPRVWPPAPLVPATHHQKMAVIDETWVYLGGLDLNPRRYDDKAHIRDPEKTWHDVQVIVGGEIAKEARRHILDLTATSAGEAEPATTRHLLRTLSADPGPGNRALAPREVLREIEDTHLRMIKSAEQYIYIETQFLRSTSITQALTEAAKRAPELQLMVLLPAAPEDVAFDQSEDMDARFGEQLQSEAIDALRDAFGDRVFFGAPAQPRTAITPHRDTHYRAPIIYIHAKVMIVDGKEVIVSSANLNGRSLRWDTETAAAFADPEDADRLFKRCLSHWFVGRPVKDATKASTWHELAQENRDLKPEERPHFILPYDPEPAREMGVPVPGMPEEMV</sequence>
<evidence type="ECO:0000256" key="6">
    <source>
        <dbReference type="ARBA" id="ARBA00022801"/>
    </source>
</evidence>
<dbReference type="InterPro" id="IPR025202">
    <property type="entry name" value="PLD-like_dom"/>
</dbReference>
<feature type="domain" description="PLD phosphodiesterase" evidence="9">
    <location>
        <begin position="394"/>
        <end position="421"/>
    </location>
</feature>
<keyword evidence="7" id="KW-0443">Lipid metabolism</keyword>
<comment type="caution">
    <text evidence="10">The sequence shown here is derived from an EMBL/GenBank/DDBJ whole genome shotgun (WGS) entry which is preliminary data.</text>
</comment>
<keyword evidence="5" id="KW-0677">Repeat</keyword>
<accession>A0ABS6SYY6</accession>
<evidence type="ECO:0000313" key="10">
    <source>
        <dbReference type="EMBL" id="MBV7378187.1"/>
    </source>
</evidence>
<gene>
    <name evidence="10" type="ORF">KJP28_04570</name>
</gene>
<dbReference type="PROSITE" id="PS50035">
    <property type="entry name" value="PLD"/>
    <property type="match status" value="2"/>
</dbReference>
<comment type="subcellular location">
    <subcellularLocation>
        <location evidence="2">Secreted</location>
    </subcellularLocation>
</comment>
<dbReference type="InterPro" id="IPR001736">
    <property type="entry name" value="PLipase_D/transphosphatidylase"/>
</dbReference>
<dbReference type="Pfam" id="PF00614">
    <property type="entry name" value="PLDc"/>
    <property type="match status" value="1"/>
</dbReference>
<protein>
    <recommendedName>
        <fullName evidence="3">Phospholipase D</fullName>
    </recommendedName>
    <alternativeName>
        <fullName evidence="8">Choline phosphatase</fullName>
    </alternativeName>
</protein>
<dbReference type="Pfam" id="PF13091">
    <property type="entry name" value="PLDc_2"/>
    <property type="match status" value="1"/>
</dbReference>
<dbReference type="Proteomes" id="UP000756530">
    <property type="component" value="Unassembled WGS sequence"/>
</dbReference>
<keyword evidence="11" id="KW-1185">Reference proteome</keyword>
<keyword evidence="4" id="KW-0964">Secreted</keyword>
<dbReference type="RefSeq" id="WP_218391034.1">
    <property type="nucleotide sequence ID" value="NZ_JAHUZE010000001.1"/>
</dbReference>
<proteinExistence type="predicted"/>
<dbReference type="PANTHER" id="PTHR18896:SF60">
    <property type="entry name" value="PHOSPHOLIPASE D"/>
    <property type="match status" value="1"/>
</dbReference>
<organism evidence="10 11">
    <name type="scientific">Maritimibacter dapengensis</name>
    <dbReference type="NCBI Taxonomy" id="2836868"/>
    <lineage>
        <taxon>Bacteria</taxon>
        <taxon>Pseudomonadati</taxon>
        <taxon>Pseudomonadota</taxon>
        <taxon>Alphaproteobacteria</taxon>
        <taxon>Rhodobacterales</taxon>
        <taxon>Roseobacteraceae</taxon>
        <taxon>Maritimibacter</taxon>
    </lineage>
</organism>
<dbReference type="SMART" id="SM00155">
    <property type="entry name" value="PLDc"/>
    <property type="match status" value="2"/>
</dbReference>
<evidence type="ECO:0000259" key="9">
    <source>
        <dbReference type="PROSITE" id="PS50035"/>
    </source>
</evidence>
<dbReference type="CDD" id="cd09105">
    <property type="entry name" value="PLDc_vPLD1_2_like_2"/>
    <property type="match status" value="1"/>
</dbReference>
<feature type="domain" description="PLD phosphodiesterase" evidence="9">
    <location>
        <begin position="182"/>
        <end position="209"/>
    </location>
</feature>
<evidence type="ECO:0000256" key="8">
    <source>
        <dbReference type="ARBA" id="ARBA00029594"/>
    </source>
</evidence>
<reference evidence="10 11" key="1">
    <citation type="submission" date="2021-05" db="EMBL/GenBank/DDBJ databases">
        <title>Culturable bacteria isolated from Daya Bay.</title>
        <authorList>
            <person name="Zheng W."/>
            <person name="Yu S."/>
            <person name="Huang Y."/>
        </authorList>
    </citation>
    <scope>NUCLEOTIDE SEQUENCE [LARGE SCALE GENOMIC DNA]</scope>
    <source>
        <strain evidence="10 11">DP4N28-5</strain>
    </source>
</reference>
<evidence type="ECO:0000256" key="2">
    <source>
        <dbReference type="ARBA" id="ARBA00004613"/>
    </source>
</evidence>
<dbReference type="InterPro" id="IPR015679">
    <property type="entry name" value="PLipase_D_fam"/>
</dbReference>
<evidence type="ECO:0000256" key="4">
    <source>
        <dbReference type="ARBA" id="ARBA00022525"/>
    </source>
</evidence>
<evidence type="ECO:0000256" key="1">
    <source>
        <dbReference type="ARBA" id="ARBA00003145"/>
    </source>
</evidence>
<evidence type="ECO:0000256" key="3">
    <source>
        <dbReference type="ARBA" id="ARBA00018392"/>
    </source>
</evidence>
<dbReference type="EMBL" id="JAHUZE010000001">
    <property type="protein sequence ID" value="MBV7378187.1"/>
    <property type="molecule type" value="Genomic_DNA"/>
</dbReference>
<dbReference type="PANTHER" id="PTHR18896">
    <property type="entry name" value="PHOSPHOLIPASE D"/>
    <property type="match status" value="1"/>
</dbReference>
<evidence type="ECO:0000256" key="7">
    <source>
        <dbReference type="ARBA" id="ARBA00023098"/>
    </source>
</evidence>
<name>A0ABS6SYY6_9RHOB</name>
<evidence type="ECO:0000313" key="11">
    <source>
        <dbReference type="Proteomes" id="UP000756530"/>
    </source>
</evidence>
<evidence type="ECO:0000256" key="5">
    <source>
        <dbReference type="ARBA" id="ARBA00022737"/>
    </source>
</evidence>
<comment type="function">
    <text evidence="1">Could be a virulence factor.</text>
</comment>
<keyword evidence="6" id="KW-0378">Hydrolase</keyword>